<dbReference type="InterPro" id="IPR012337">
    <property type="entry name" value="RNaseH-like_sf"/>
</dbReference>
<proteinExistence type="predicted"/>
<dbReference type="SUPFAM" id="SSF53098">
    <property type="entry name" value="Ribonuclease H-like"/>
    <property type="match status" value="1"/>
</dbReference>
<keyword evidence="3" id="KW-1185">Reference proteome</keyword>
<accession>A0A6A2Y3N2</accession>
<dbReference type="CDD" id="cd06222">
    <property type="entry name" value="RNase_H_like"/>
    <property type="match status" value="1"/>
</dbReference>
<dbReference type="EMBL" id="VEPZ02001641">
    <property type="protein sequence ID" value="KAE8664737.1"/>
    <property type="molecule type" value="Genomic_DNA"/>
</dbReference>
<dbReference type="InterPro" id="IPR002156">
    <property type="entry name" value="RNaseH_domain"/>
</dbReference>
<dbReference type="Pfam" id="PF13456">
    <property type="entry name" value="RVT_3"/>
    <property type="match status" value="1"/>
</dbReference>
<organism evidence="2 3">
    <name type="scientific">Hibiscus syriacus</name>
    <name type="common">Rose of Sharon</name>
    <dbReference type="NCBI Taxonomy" id="106335"/>
    <lineage>
        <taxon>Eukaryota</taxon>
        <taxon>Viridiplantae</taxon>
        <taxon>Streptophyta</taxon>
        <taxon>Embryophyta</taxon>
        <taxon>Tracheophyta</taxon>
        <taxon>Spermatophyta</taxon>
        <taxon>Magnoliopsida</taxon>
        <taxon>eudicotyledons</taxon>
        <taxon>Gunneridae</taxon>
        <taxon>Pentapetalae</taxon>
        <taxon>rosids</taxon>
        <taxon>malvids</taxon>
        <taxon>Malvales</taxon>
        <taxon>Malvaceae</taxon>
        <taxon>Malvoideae</taxon>
        <taxon>Hibiscus</taxon>
    </lineage>
</organism>
<dbReference type="InterPro" id="IPR053151">
    <property type="entry name" value="RNase_H-like"/>
</dbReference>
<evidence type="ECO:0000313" key="2">
    <source>
        <dbReference type="EMBL" id="KAE8664737.1"/>
    </source>
</evidence>
<dbReference type="GO" id="GO:0004523">
    <property type="term" value="F:RNA-DNA hybrid ribonuclease activity"/>
    <property type="evidence" value="ECO:0007669"/>
    <property type="project" value="InterPro"/>
</dbReference>
<feature type="domain" description="RNase H type-1" evidence="1">
    <location>
        <begin position="36"/>
        <end position="142"/>
    </location>
</feature>
<dbReference type="Proteomes" id="UP000436088">
    <property type="component" value="Unassembled WGS sequence"/>
</dbReference>
<evidence type="ECO:0000259" key="1">
    <source>
        <dbReference type="Pfam" id="PF13456"/>
    </source>
</evidence>
<evidence type="ECO:0000313" key="3">
    <source>
        <dbReference type="Proteomes" id="UP000436088"/>
    </source>
</evidence>
<dbReference type="PANTHER" id="PTHR47723:SF19">
    <property type="entry name" value="POLYNUCLEOTIDYL TRANSFERASE, RIBONUCLEASE H-LIKE SUPERFAMILY PROTEIN"/>
    <property type="match status" value="1"/>
</dbReference>
<dbReference type="InterPro" id="IPR036397">
    <property type="entry name" value="RNaseH_sf"/>
</dbReference>
<comment type="caution">
    <text evidence="2">The sequence shown here is derived from an EMBL/GenBank/DDBJ whole genome shotgun (WGS) entry which is preliminary data.</text>
</comment>
<dbReference type="Gene3D" id="3.30.420.10">
    <property type="entry name" value="Ribonuclease H-like superfamily/Ribonuclease H"/>
    <property type="match status" value="1"/>
</dbReference>
<dbReference type="PANTHER" id="PTHR47723">
    <property type="entry name" value="OS05G0353850 PROTEIN"/>
    <property type="match status" value="1"/>
</dbReference>
<gene>
    <name evidence="2" type="ORF">F3Y22_tig00112738pilonHSYRG00210</name>
</gene>
<protein>
    <recommendedName>
        <fullName evidence="1">RNase H type-1 domain-containing protein</fullName>
    </recommendedName>
</protein>
<dbReference type="GO" id="GO:0003676">
    <property type="term" value="F:nucleic acid binding"/>
    <property type="evidence" value="ECO:0007669"/>
    <property type="project" value="InterPro"/>
</dbReference>
<name>A0A6A2Y3N2_HIBSY</name>
<dbReference type="InterPro" id="IPR044730">
    <property type="entry name" value="RNase_H-like_dom_plant"/>
</dbReference>
<sequence>MFLSLYRYTSSYSSPYNPFHVGDKMEAPPDRWICLNTDATIDTYTSLGSISGVFCSSAGDWITGFHESIGITTPLQAELWAIYIGLQLAWIHSFDLLQIQSDSLQAIKLLNEANLNRDLFPLVRVISSLWCRSWYTEFFWVPC</sequence>
<reference evidence="2" key="1">
    <citation type="submission" date="2019-09" db="EMBL/GenBank/DDBJ databases">
        <title>Draft genome information of white flower Hibiscus syriacus.</title>
        <authorList>
            <person name="Kim Y.-M."/>
        </authorList>
    </citation>
    <scope>NUCLEOTIDE SEQUENCE [LARGE SCALE GENOMIC DNA]</scope>
    <source>
        <strain evidence="2">YM2019G1</strain>
    </source>
</reference>
<dbReference type="AlphaFoldDB" id="A0A6A2Y3N2"/>